<geneLocation type="plasmid" evidence="1 2">
    <name>unnamed5</name>
</geneLocation>
<gene>
    <name evidence="1" type="ORF">JWS13_01195</name>
</gene>
<dbReference type="RefSeq" id="WP_206003998.1">
    <property type="nucleotide sequence ID" value="NZ_CP070614.1"/>
</dbReference>
<dbReference type="InterPro" id="IPR001753">
    <property type="entry name" value="Enoyl-CoA_hydra/iso"/>
</dbReference>
<name>A0A974VXX4_9NOCA</name>
<dbReference type="PANTHER" id="PTHR11941:SF54">
    <property type="entry name" value="ENOYL-COA HYDRATASE, MITOCHONDRIAL"/>
    <property type="match status" value="1"/>
</dbReference>
<dbReference type="Proteomes" id="UP000662986">
    <property type="component" value="Plasmid unnamed5"/>
</dbReference>
<dbReference type="Pfam" id="PF00378">
    <property type="entry name" value="ECH_1"/>
    <property type="match status" value="1"/>
</dbReference>
<proteinExistence type="predicted"/>
<dbReference type="InterPro" id="IPR029045">
    <property type="entry name" value="ClpP/crotonase-like_dom_sf"/>
</dbReference>
<accession>A0A974VXX4</accession>
<sequence length="260" mass="27855">MSVTYEKHGPTALITLNRPDKLNALTLKMYDELAEAFESARCDDGVATVVLTGAGDRAFCVGADLSESIPALAEGHFDISHWDGAHQKHTRLFKPVICAINGLALGGGFEIMLSTDLRVASRTAQFALPEVGIGVVPAGGTLARLTRQIGYAHAMELLLLGDRVDAATAHRMGLVNLVVEPDEVLDAAMRWADRLATLSGNALEVVKRSVLQLGDMPLEAAFHAEALYGQQAFDSADARAGLAAFAKREAPRFPSRGHRR</sequence>
<dbReference type="Gene3D" id="3.90.226.10">
    <property type="entry name" value="2-enoyl-CoA Hydratase, Chain A, domain 1"/>
    <property type="match status" value="1"/>
</dbReference>
<dbReference type="EMBL" id="CP070614">
    <property type="protein sequence ID" value="QSE87316.1"/>
    <property type="molecule type" value="Genomic_DNA"/>
</dbReference>
<keyword evidence="1" id="KW-0614">Plasmid</keyword>
<keyword evidence="2" id="KW-1185">Reference proteome</keyword>
<evidence type="ECO:0000313" key="2">
    <source>
        <dbReference type="Proteomes" id="UP000662986"/>
    </source>
</evidence>
<evidence type="ECO:0000313" key="1">
    <source>
        <dbReference type="EMBL" id="QSE87316.1"/>
    </source>
</evidence>
<organism evidence="1 2">
    <name type="scientific">Rhodococcus pseudokoreensis</name>
    <dbReference type="NCBI Taxonomy" id="2811421"/>
    <lineage>
        <taxon>Bacteria</taxon>
        <taxon>Bacillati</taxon>
        <taxon>Actinomycetota</taxon>
        <taxon>Actinomycetes</taxon>
        <taxon>Mycobacteriales</taxon>
        <taxon>Nocardiaceae</taxon>
        <taxon>Rhodococcus</taxon>
    </lineage>
</organism>
<protein>
    <submittedName>
        <fullName evidence="1">Enoyl-CoA hydratase/isomerase family protein</fullName>
    </submittedName>
</protein>
<reference evidence="1 2" key="1">
    <citation type="journal article" date="2021" name="Microbiol. Resour. Announc.">
        <title>Complete Genome Sequences of Two Rhodococcus sp. Strains with Large and Linear Chromosomes, Isolated from Apple Rhizosphere.</title>
        <authorList>
            <person name="Benning S."/>
            <person name="Brugnone N."/>
            <person name="Siani R."/>
            <person name="Kublik S."/>
            <person name="Schloter M."/>
            <person name="Rad V."/>
        </authorList>
    </citation>
    <scope>NUCLEOTIDE SEQUENCE [LARGE SCALE GENOMIC DNA]</scope>
    <source>
        <strain evidence="1 2">R79</strain>
    </source>
</reference>
<dbReference type="SUPFAM" id="SSF52096">
    <property type="entry name" value="ClpP/crotonase"/>
    <property type="match status" value="1"/>
</dbReference>
<dbReference type="PANTHER" id="PTHR11941">
    <property type="entry name" value="ENOYL-COA HYDRATASE-RELATED"/>
    <property type="match status" value="1"/>
</dbReference>
<dbReference type="CDD" id="cd06558">
    <property type="entry name" value="crotonase-like"/>
    <property type="match status" value="1"/>
</dbReference>
<reference evidence="1 2" key="2">
    <citation type="journal article" date="2022" name="Arch. Microbiol.">
        <title>Rhodococcus pseudokoreensis sp. nov. isolated from the rhizosphere of young M26 apple rootstocks.</title>
        <authorList>
            <person name="Kampfer P."/>
            <person name="Glaeser S.P."/>
            <person name="Blom J."/>
            <person name="Wolf J."/>
            <person name="Benning S."/>
            <person name="Schloter M."/>
            <person name="Neumann-Schaal M."/>
        </authorList>
    </citation>
    <scope>NUCLEOTIDE SEQUENCE [LARGE SCALE GENOMIC DNA]</scope>
    <source>
        <strain evidence="1 2">R79</strain>
    </source>
</reference>